<evidence type="ECO:0000259" key="6">
    <source>
        <dbReference type="Pfam" id="PF04932"/>
    </source>
</evidence>
<feature type="domain" description="O-antigen ligase-related" evidence="6">
    <location>
        <begin position="197"/>
        <end position="354"/>
    </location>
</feature>
<accession>A0ABT8RBR1</accession>
<evidence type="ECO:0000256" key="5">
    <source>
        <dbReference type="SAM" id="Phobius"/>
    </source>
</evidence>
<dbReference type="Pfam" id="PF04932">
    <property type="entry name" value="Wzy_C"/>
    <property type="match status" value="1"/>
</dbReference>
<comment type="caution">
    <text evidence="7">The sequence shown here is derived from an EMBL/GenBank/DDBJ whole genome shotgun (WGS) entry which is preliminary data.</text>
</comment>
<evidence type="ECO:0000256" key="3">
    <source>
        <dbReference type="ARBA" id="ARBA00022989"/>
    </source>
</evidence>
<sequence length="430" mass="50257">MKVTFGKYELSFKYYYLLALILIMLTDSLLYELVFGEKHGDEGSASTEIVPVEKYLILLACALSMVFINRLNSFTRNWVIFIFALLVIYMLESYYTYYSFMMYPHVFAKVMIYFLIPFAFLAYKDPKPELLLYTAYFIIVIFFVHLILYKTEVLSLQSFVDTNRGFTAQSTYFILLPGIFFLNVYLRDRKMVYLILFMVIMFFILYLQHRTVWLSTLFALSLNFLLIRKADFSFPLSAFTPFIVIPLVAGFLLFSFVLSTNPEVVDKFVERIEDIQNVESQGTGNWRLEQFKSYWPYIEDNLALGMRLKGFELPIQFYHAEAGIAFFDDGTGHHFHSFYVDRMFYFGLLGLVMVLPLVFYFVNKTRQKYTLTAEQLTLVTYVASGLVFGISYNLPGFYFGIVGIAISYIHQTYILEPEEKTYAIYSNSGI</sequence>
<evidence type="ECO:0000313" key="8">
    <source>
        <dbReference type="Proteomes" id="UP001168528"/>
    </source>
</evidence>
<name>A0ABT8RBR1_9BACT</name>
<keyword evidence="8" id="KW-1185">Reference proteome</keyword>
<dbReference type="InterPro" id="IPR051533">
    <property type="entry name" value="WaaL-like"/>
</dbReference>
<reference evidence="7" key="1">
    <citation type="submission" date="2023-07" db="EMBL/GenBank/DDBJ databases">
        <title>The genome sequence of Rhodocytophaga aerolata KACC 12507.</title>
        <authorList>
            <person name="Zhang X."/>
        </authorList>
    </citation>
    <scope>NUCLEOTIDE SEQUENCE</scope>
    <source>
        <strain evidence="7">KACC 12507</strain>
    </source>
</reference>
<keyword evidence="4 5" id="KW-0472">Membrane</keyword>
<keyword evidence="7" id="KW-0436">Ligase</keyword>
<proteinExistence type="predicted"/>
<dbReference type="Proteomes" id="UP001168528">
    <property type="component" value="Unassembled WGS sequence"/>
</dbReference>
<evidence type="ECO:0000313" key="7">
    <source>
        <dbReference type="EMBL" id="MDO1448618.1"/>
    </source>
</evidence>
<feature type="transmembrane region" description="Helical" evidence="5">
    <location>
        <begin position="103"/>
        <end position="123"/>
    </location>
</feature>
<dbReference type="PANTHER" id="PTHR37422">
    <property type="entry name" value="TEICHURONIC ACID BIOSYNTHESIS PROTEIN TUAE"/>
    <property type="match status" value="1"/>
</dbReference>
<feature type="transmembrane region" description="Helical" evidence="5">
    <location>
        <begin position="169"/>
        <end position="186"/>
    </location>
</feature>
<dbReference type="InterPro" id="IPR007016">
    <property type="entry name" value="O-antigen_ligase-rel_domated"/>
</dbReference>
<evidence type="ECO:0000256" key="2">
    <source>
        <dbReference type="ARBA" id="ARBA00022692"/>
    </source>
</evidence>
<comment type="subcellular location">
    <subcellularLocation>
        <location evidence="1">Membrane</location>
        <topology evidence="1">Multi-pass membrane protein</topology>
    </subcellularLocation>
</comment>
<gene>
    <name evidence="7" type="ORF">Q0590_20240</name>
</gene>
<feature type="transmembrane region" description="Helical" evidence="5">
    <location>
        <begin position="343"/>
        <end position="362"/>
    </location>
</feature>
<feature type="transmembrane region" description="Helical" evidence="5">
    <location>
        <begin position="12"/>
        <end position="35"/>
    </location>
</feature>
<dbReference type="PANTHER" id="PTHR37422:SF23">
    <property type="entry name" value="TEICHURONIC ACID BIOSYNTHESIS PROTEIN TUAE"/>
    <property type="match status" value="1"/>
</dbReference>
<dbReference type="RefSeq" id="WP_302039420.1">
    <property type="nucleotide sequence ID" value="NZ_JAUKPO010000013.1"/>
</dbReference>
<evidence type="ECO:0000256" key="4">
    <source>
        <dbReference type="ARBA" id="ARBA00023136"/>
    </source>
</evidence>
<evidence type="ECO:0000256" key="1">
    <source>
        <dbReference type="ARBA" id="ARBA00004141"/>
    </source>
</evidence>
<keyword evidence="3 5" id="KW-1133">Transmembrane helix</keyword>
<dbReference type="EMBL" id="JAUKPO010000013">
    <property type="protein sequence ID" value="MDO1448618.1"/>
    <property type="molecule type" value="Genomic_DNA"/>
</dbReference>
<feature type="transmembrane region" description="Helical" evidence="5">
    <location>
        <begin position="191"/>
        <end position="206"/>
    </location>
</feature>
<protein>
    <submittedName>
        <fullName evidence="7">O-antigen ligase family protein</fullName>
    </submittedName>
</protein>
<feature type="transmembrane region" description="Helical" evidence="5">
    <location>
        <begin position="55"/>
        <end position="71"/>
    </location>
</feature>
<organism evidence="7 8">
    <name type="scientific">Rhodocytophaga aerolata</name>
    <dbReference type="NCBI Taxonomy" id="455078"/>
    <lineage>
        <taxon>Bacteria</taxon>
        <taxon>Pseudomonadati</taxon>
        <taxon>Bacteroidota</taxon>
        <taxon>Cytophagia</taxon>
        <taxon>Cytophagales</taxon>
        <taxon>Rhodocytophagaceae</taxon>
        <taxon>Rhodocytophaga</taxon>
    </lineage>
</organism>
<feature type="transmembrane region" description="Helical" evidence="5">
    <location>
        <begin position="78"/>
        <end position="97"/>
    </location>
</feature>
<dbReference type="GO" id="GO:0016874">
    <property type="term" value="F:ligase activity"/>
    <property type="evidence" value="ECO:0007669"/>
    <property type="project" value="UniProtKB-KW"/>
</dbReference>
<feature type="transmembrane region" description="Helical" evidence="5">
    <location>
        <begin position="130"/>
        <end position="149"/>
    </location>
</feature>
<keyword evidence="2 5" id="KW-0812">Transmembrane</keyword>
<feature type="transmembrane region" description="Helical" evidence="5">
    <location>
        <begin position="239"/>
        <end position="258"/>
    </location>
</feature>